<evidence type="ECO:0000256" key="5">
    <source>
        <dbReference type="ARBA" id="ARBA00022691"/>
    </source>
</evidence>
<protein>
    <submittedName>
        <fullName evidence="7">Precorrin-3B C(17)-methyltransferase</fullName>
        <ecNumber evidence="7">2.1.1.131</ecNumber>
    </submittedName>
</protein>
<keyword evidence="3 7" id="KW-0489">Methyltransferase</keyword>
<evidence type="ECO:0000256" key="3">
    <source>
        <dbReference type="ARBA" id="ARBA00022603"/>
    </source>
</evidence>
<dbReference type="SUPFAM" id="SSF53790">
    <property type="entry name" value="Tetrapyrrole methylase"/>
    <property type="match status" value="1"/>
</dbReference>
<dbReference type="EMBL" id="JAATWB010000007">
    <property type="protein sequence ID" value="NJA89770.1"/>
    <property type="molecule type" value="Genomic_DNA"/>
</dbReference>
<keyword evidence="5" id="KW-0949">S-adenosyl-L-methionine</keyword>
<dbReference type="Proteomes" id="UP000720344">
    <property type="component" value="Unassembled WGS sequence"/>
</dbReference>
<dbReference type="InterPro" id="IPR006363">
    <property type="entry name" value="Cbl_synth_CobJ/CibH_dom"/>
</dbReference>
<feature type="domain" description="Tetrapyrrole methylase" evidence="6">
    <location>
        <begin position="25"/>
        <end position="241"/>
    </location>
</feature>
<proteinExistence type="predicted"/>
<dbReference type="InterPro" id="IPR035996">
    <property type="entry name" value="4pyrrol_Methylase_sf"/>
</dbReference>
<dbReference type="EC" id="2.1.1.131" evidence="7"/>
<reference evidence="8" key="1">
    <citation type="submission" date="2020-03" db="EMBL/GenBank/DDBJ databases">
        <title>Whole-genome sequence of the purple nonsulfur bacterium Rhodocyclus tenuis DSM112.</title>
        <authorList>
            <person name="Kyndt J.A."/>
            <person name="Meyer T.E."/>
        </authorList>
    </citation>
    <scope>NUCLEOTIDE SEQUENCE [LARGE SCALE GENOMIC DNA]</scope>
    <source>
        <strain evidence="8">DSM 112</strain>
    </source>
</reference>
<dbReference type="PANTHER" id="PTHR47036">
    <property type="entry name" value="COBALT-FACTOR III C(17)-METHYLTRANSFERASE-RELATED"/>
    <property type="match status" value="1"/>
</dbReference>
<dbReference type="GO" id="GO:0032259">
    <property type="term" value="P:methylation"/>
    <property type="evidence" value="ECO:0007669"/>
    <property type="project" value="UniProtKB-KW"/>
</dbReference>
<accession>A0ABX0WJ78</accession>
<comment type="caution">
    <text evidence="7">The sequence shown here is derived from an EMBL/GenBank/DDBJ whole genome shotgun (WGS) entry which is preliminary data.</text>
</comment>
<dbReference type="Gene3D" id="3.40.1010.10">
    <property type="entry name" value="Cobalt-precorrin-4 Transmethylase, Domain 1"/>
    <property type="match status" value="1"/>
</dbReference>
<dbReference type="Pfam" id="PF00590">
    <property type="entry name" value="TP_methylase"/>
    <property type="match status" value="1"/>
</dbReference>
<name>A0ABX0WJ78_9RHOO</name>
<dbReference type="InterPro" id="IPR000878">
    <property type="entry name" value="4pyrrol_Mease"/>
</dbReference>
<keyword evidence="2" id="KW-0169">Cobalamin biosynthesis</keyword>
<evidence type="ECO:0000313" key="8">
    <source>
        <dbReference type="Proteomes" id="UP000720344"/>
    </source>
</evidence>
<dbReference type="InterPro" id="IPR014776">
    <property type="entry name" value="4pyrrole_Mease_sub2"/>
</dbReference>
<keyword evidence="8" id="KW-1185">Reference proteome</keyword>
<dbReference type="InterPro" id="IPR014777">
    <property type="entry name" value="4pyrrole_Mease_sub1"/>
</dbReference>
<organism evidence="7 8">
    <name type="scientific">Rhodocyclus gracilis</name>
    <dbReference type="NCBI Taxonomy" id="2929842"/>
    <lineage>
        <taxon>Bacteria</taxon>
        <taxon>Pseudomonadati</taxon>
        <taxon>Pseudomonadota</taxon>
        <taxon>Betaproteobacteria</taxon>
        <taxon>Rhodocyclales</taxon>
        <taxon>Rhodocyclaceae</taxon>
        <taxon>Rhodocyclus</taxon>
    </lineage>
</organism>
<sequence length="294" mass="30885">MGGVSRPVARAGAAPLASAGGWLRVVGLGPGSAGLLAPEAAEAFRDADDLIGYFPYVEMAVRLAGPLRATLHASDNRVEMERARHAFALAASGRKVVVVSSGDPGIFAMATAVIEALHAECVSAGEHAAAWQAVDVGIVPGISAAQAAASRVGAPLGHDFCVLSLSDNLKPWEVIERRLELAATADLVLALYNPISKARPWQLGRAFDLLRRHLPATTPVVLGRDIGRPAERLVVSTLGEVTPEQVDMRTVVIVGSSQTRAFPRGDGATWVYTPRWYDEAGDGEVLSNDEGSPT</sequence>
<evidence type="ECO:0000313" key="7">
    <source>
        <dbReference type="EMBL" id="NJA89770.1"/>
    </source>
</evidence>
<comment type="pathway">
    <text evidence="1">Cofactor biosynthesis; adenosylcobalamin biosynthesis.</text>
</comment>
<dbReference type="CDD" id="cd11646">
    <property type="entry name" value="Precorrin_3B_C17_MT"/>
    <property type="match status" value="1"/>
</dbReference>
<gene>
    <name evidence="7" type="primary">cobJ</name>
    <name evidence="7" type="ORF">HCX48_11125</name>
</gene>
<evidence type="ECO:0000256" key="2">
    <source>
        <dbReference type="ARBA" id="ARBA00022573"/>
    </source>
</evidence>
<keyword evidence="4 7" id="KW-0808">Transferase</keyword>
<dbReference type="GO" id="GO:0030789">
    <property type="term" value="F:precorrin-3B C17-methyltransferase activity"/>
    <property type="evidence" value="ECO:0007669"/>
    <property type="project" value="UniProtKB-EC"/>
</dbReference>
<evidence type="ECO:0000256" key="1">
    <source>
        <dbReference type="ARBA" id="ARBA00004953"/>
    </source>
</evidence>
<dbReference type="InterPro" id="IPR051810">
    <property type="entry name" value="Precorrin_MeTrfase"/>
</dbReference>
<dbReference type="PANTHER" id="PTHR47036:SF1">
    <property type="entry name" value="COBALT-FACTOR III C(17)-METHYLTRANSFERASE-RELATED"/>
    <property type="match status" value="1"/>
</dbReference>
<evidence type="ECO:0000256" key="4">
    <source>
        <dbReference type="ARBA" id="ARBA00022679"/>
    </source>
</evidence>
<evidence type="ECO:0000259" key="6">
    <source>
        <dbReference type="Pfam" id="PF00590"/>
    </source>
</evidence>
<dbReference type="Gene3D" id="3.30.950.10">
    <property type="entry name" value="Methyltransferase, Cobalt-precorrin-4 Transmethylase, Domain 2"/>
    <property type="match status" value="1"/>
</dbReference>
<dbReference type="NCBIfam" id="TIGR01466">
    <property type="entry name" value="cobJ_cbiH"/>
    <property type="match status" value="1"/>
</dbReference>